<dbReference type="OrthoDB" id="9771071at2"/>
<dbReference type="AlphaFoldDB" id="A0A1S1Z031"/>
<name>A0A1S1Z031_FLAPC</name>
<evidence type="ECO:0000256" key="3">
    <source>
        <dbReference type="SAM" id="SignalP"/>
    </source>
</evidence>
<gene>
    <name evidence="5" type="ORF">NH26_09790</name>
</gene>
<dbReference type="Pfam" id="PF01103">
    <property type="entry name" value="Omp85"/>
    <property type="match status" value="1"/>
</dbReference>
<feature type="signal peptide" evidence="3">
    <location>
        <begin position="1"/>
        <end position="20"/>
    </location>
</feature>
<evidence type="ECO:0000256" key="2">
    <source>
        <dbReference type="ARBA" id="ARBA00023136"/>
    </source>
</evidence>
<dbReference type="EMBL" id="JRYR02000001">
    <property type="protein sequence ID" value="OHX66628.1"/>
    <property type="molecule type" value="Genomic_DNA"/>
</dbReference>
<organism evidence="5 6">
    <name type="scientific">Flammeovirga pacifica</name>
    <dbReference type="NCBI Taxonomy" id="915059"/>
    <lineage>
        <taxon>Bacteria</taxon>
        <taxon>Pseudomonadati</taxon>
        <taxon>Bacteroidota</taxon>
        <taxon>Cytophagia</taxon>
        <taxon>Cytophagales</taxon>
        <taxon>Flammeovirgaceae</taxon>
        <taxon>Flammeovirga</taxon>
    </lineage>
</organism>
<feature type="chain" id="PRO_5010302215" description="Bacterial surface antigen (D15) domain-containing protein" evidence="3">
    <location>
        <begin position="21"/>
        <end position="365"/>
    </location>
</feature>
<dbReference type="Proteomes" id="UP000179797">
    <property type="component" value="Unassembled WGS sequence"/>
</dbReference>
<protein>
    <recommendedName>
        <fullName evidence="4">Bacterial surface antigen (D15) domain-containing protein</fullName>
    </recommendedName>
</protein>
<dbReference type="Gene3D" id="2.40.160.50">
    <property type="entry name" value="membrane protein fhac: a member of the omp85/tpsb transporter family"/>
    <property type="match status" value="1"/>
</dbReference>
<keyword evidence="6" id="KW-1185">Reference proteome</keyword>
<feature type="domain" description="Bacterial surface antigen (D15)" evidence="4">
    <location>
        <begin position="186"/>
        <end position="365"/>
    </location>
</feature>
<evidence type="ECO:0000313" key="5">
    <source>
        <dbReference type="EMBL" id="OHX66628.1"/>
    </source>
</evidence>
<comment type="subcellular location">
    <subcellularLocation>
        <location evidence="1">Membrane</location>
    </subcellularLocation>
</comment>
<comment type="caution">
    <text evidence="5">The sequence shown here is derived from an EMBL/GenBank/DDBJ whole genome shotgun (WGS) entry which is preliminary data.</text>
</comment>
<proteinExistence type="predicted"/>
<dbReference type="InterPro" id="IPR000184">
    <property type="entry name" value="Bac_surfAg_D15"/>
</dbReference>
<keyword evidence="2" id="KW-0472">Membrane</keyword>
<dbReference type="RefSeq" id="WP_044221236.1">
    <property type="nucleotide sequence ID" value="NZ_JRYR02000001.1"/>
</dbReference>
<keyword evidence="3" id="KW-0732">Signal</keyword>
<accession>A0A1S1Z031</accession>
<reference evidence="5 6" key="1">
    <citation type="journal article" date="2012" name="Int. J. Syst. Evol. Microbiol.">
        <title>Flammeovirga pacifica sp. nov., isolated from deep-sea sediment.</title>
        <authorList>
            <person name="Xu H."/>
            <person name="Fu Y."/>
            <person name="Yang N."/>
            <person name="Ding Z."/>
            <person name="Lai Q."/>
            <person name="Zeng R."/>
        </authorList>
    </citation>
    <scope>NUCLEOTIDE SEQUENCE [LARGE SCALE GENOMIC DNA]</scope>
    <source>
        <strain evidence="6">DSM 24597 / LMG 26175 / WPAGA1</strain>
    </source>
</reference>
<evidence type="ECO:0000256" key="1">
    <source>
        <dbReference type="ARBA" id="ARBA00004370"/>
    </source>
</evidence>
<dbReference type="STRING" id="915059.NH26_09790"/>
<evidence type="ECO:0000259" key="4">
    <source>
        <dbReference type="Pfam" id="PF01103"/>
    </source>
</evidence>
<evidence type="ECO:0000313" key="6">
    <source>
        <dbReference type="Proteomes" id="UP000179797"/>
    </source>
</evidence>
<sequence>MKSFWAHIIILVLCINQSIAQTDSTSLRPYKNNILPSPALSYSPKTDVVLGLYFLYQFKFDKKDYDTRPSNINFYVGSSYKGQNYLSSEHTLLTNQEKFYFKGLIEYKTYPEKLYPIGGNSNNNDYVNAEYQSLEIKERILNKLRNNVFVGGRFRFISIYDLKYTSPEGKPLDQISLPGADGGQYLGIGPMFMWDKRNSIMTPTKDFYFDVSTMYYLIDVSSESFFTIEVDGRKYYDLTADTKNVLAIQLLIKNTFGDVPFHEFALMGGNKMLRGYELGRFRDFHSIQSQAEYRKHLIGRFGATAFIGLGVVYDEISDFQYLKAALGGGLRFNINRKDPANVRVDFGWGIADNNKGIYITLGEAF</sequence>
<dbReference type="GO" id="GO:0019867">
    <property type="term" value="C:outer membrane"/>
    <property type="evidence" value="ECO:0007669"/>
    <property type="project" value="InterPro"/>
</dbReference>